<feature type="compositionally biased region" description="Basic and acidic residues" evidence="1">
    <location>
        <begin position="118"/>
        <end position="129"/>
    </location>
</feature>
<dbReference type="AlphaFoldDB" id="A0A218Y462"/>
<proteinExistence type="predicted"/>
<evidence type="ECO:0000256" key="1">
    <source>
        <dbReference type="SAM" id="MobiDB-lite"/>
    </source>
</evidence>
<evidence type="ECO:0000313" key="3">
    <source>
        <dbReference type="Proteomes" id="UP000197138"/>
    </source>
</evidence>
<sequence>MSWAAERLAELGRWGGLGRCGRTGPKWAVGWTGPNWAEIRAGLGPNWATRLGWTDGASRAAGHATCNDNREEKKTVSRIPGKRELNDSVAAPKRSNEGKRRGRGCRGAEGSETGWKGRSSEESREKGTN</sequence>
<organism evidence="2 3">
    <name type="scientific">Punica granatum</name>
    <name type="common">Pomegranate</name>
    <dbReference type="NCBI Taxonomy" id="22663"/>
    <lineage>
        <taxon>Eukaryota</taxon>
        <taxon>Viridiplantae</taxon>
        <taxon>Streptophyta</taxon>
        <taxon>Embryophyta</taxon>
        <taxon>Tracheophyta</taxon>
        <taxon>Spermatophyta</taxon>
        <taxon>Magnoliopsida</taxon>
        <taxon>eudicotyledons</taxon>
        <taxon>Gunneridae</taxon>
        <taxon>Pentapetalae</taxon>
        <taxon>rosids</taxon>
        <taxon>malvids</taxon>
        <taxon>Myrtales</taxon>
        <taxon>Lythraceae</taxon>
        <taxon>Punica</taxon>
    </lineage>
</organism>
<reference evidence="3" key="1">
    <citation type="journal article" date="2017" name="Plant J.">
        <title>The pomegranate (Punica granatum L.) genome and the genomics of punicalagin biosynthesis.</title>
        <authorList>
            <person name="Qin G."/>
            <person name="Xu C."/>
            <person name="Ming R."/>
            <person name="Tang H."/>
            <person name="Guyot R."/>
            <person name="Kramer E.M."/>
            <person name="Hu Y."/>
            <person name="Yi X."/>
            <person name="Qi Y."/>
            <person name="Xu X."/>
            <person name="Gao Z."/>
            <person name="Pan H."/>
            <person name="Jian J."/>
            <person name="Tian Y."/>
            <person name="Yue Z."/>
            <person name="Xu Y."/>
        </authorList>
    </citation>
    <scope>NUCLEOTIDE SEQUENCE [LARGE SCALE GENOMIC DNA]</scope>
    <source>
        <strain evidence="3">cv. Dabenzi</strain>
    </source>
</reference>
<gene>
    <name evidence="2" type="ORF">CDL15_Pgr022360</name>
</gene>
<feature type="region of interest" description="Disordered" evidence="1">
    <location>
        <begin position="58"/>
        <end position="129"/>
    </location>
</feature>
<name>A0A218Y462_PUNGR</name>
<dbReference type="EMBL" id="MTKT01000157">
    <property type="protein sequence ID" value="OWM91611.1"/>
    <property type="molecule type" value="Genomic_DNA"/>
</dbReference>
<feature type="compositionally biased region" description="Basic and acidic residues" evidence="1">
    <location>
        <begin position="68"/>
        <end position="86"/>
    </location>
</feature>
<comment type="caution">
    <text evidence="2">The sequence shown here is derived from an EMBL/GenBank/DDBJ whole genome shotgun (WGS) entry which is preliminary data.</text>
</comment>
<protein>
    <submittedName>
        <fullName evidence="2">Uncharacterized protein</fullName>
    </submittedName>
</protein>
<accession>A0A218Y462</accession>
<evidence type="ECO:0000313" key="2">
    <source>
        <dbReference type="EMBL" id="OWM91611.1"/>
    </source>
</evidence>
<dbReference type="Proteomes" id="UP000197138">
    <property type="component" value="Unassembled WGS sequence"/>
</dbReference>